<evidence type="ECO:0000313" key="3">
    <source>
        <dbReference type="EMBL" id="CAD6184336.1"/>
    </source>
</evidence>
<feature type="region of interest" description="Disordered" evidence="2">
    <location>
        <begin position="1"/>
        <end position="44"/>
    </location>
</feature>
<evidence type="ECO:0000256" key="2">
    <source>
        <dbReference type="SAM" id="MobiDB-lite"/>
    </source>
</evidence>
<comment type="caution">
    <text evidence="3">The sequence shown here is derived from an EMBL/GenBank/DDBJ whole genome shotgun (WGS) entry which is preliminary data.</text>
</comment>
<feature type="compositionally biased region" description="Polar residues" evidence="2">
    <location>
        <begin position="8"/>
        <end position="22"/>
    </location>
</feature>
<sequence length="429" mass="48303">MEEDPDWCSSTTATPGGSINKSNGRRSPKTNLLGKTALPPKNSSSYIKTSQKVEEALIRLFSSAPRCESQSCCLYVEGLKTDIQRALTNLGGENQRLEEEIKKCRRELDAANVTEMLDLLRERREAFRTSSIASARTEALAQKLETLLPPRQSQLKKLMFSSADRAVYNEKLYTAAKTEIADPIPNISIQEPSIQKSENPVNLAPVYPNQSLKPRVLGHDRKPEPHLLRTGEARNAGSRPNDVIYLDESSLVRVSPPRKRAADIVINHHTAKLQVLPNGQTRFVVPTVITRHSSIPYSRVTLGELPDYPGAFGNYLSPLADVIVKWDEKEFRRTHCLTALVRYQGNRVVKMQVLMKCEAFAAFGKAFSGEDVWPWTASRTIQTAESTRFTFKFHMSQKFPEIERFSFFALLFADDGAIMTSRMQSYFLS</sequence>
<evidence type="ECO:0000256" key="1">
    <source>
        <dbReference type="SAM" id="Coils"/>
    </source>
</evidence>
<protein>
    <submittedName>
        <fullName evidence="3">Uncharacterized protein</fullName>
    </submittedName>
</protein>
<evidence type="ECO:0000313" key="4">
    <source>
        <dbReference type="Proteomes" id="UP000835052"/>
    </source>
</evidence>
<dbReference type="Proteomes" id="UP000835052">
    <property type="component" value="Unassembled WGS sequence"/>
</dbReference>
<dbReference type="AlphaFoldDB" id="A0A8S1GMN8"/>
<dbReference type="EMBL" id="CAJGYM010000001">
    <property type="protein sequence ID" value="CAD6184336.1"/>
    <property type="molecule type" value="Genomic_DNA"/>
</dbReference>
<feature type="coiled-coil region" evidence="1">
    <location>
        <begin position="80"/>
        <end position="114"/>
    </location>
</feature>
<keyword evidence="4" id="KW-1185">Reference proteome</keyword>
<organism evidence="3 4">
    <name type="scientific">Caenorhabditis auriculariae</name>
    <dbReference type="NCBI Taxonomy" id="2777116"/>
    <lineage>
        <taxon>Eukaryota</taxon>
        <taxon>Metazoa</taxon>
        <taxon>Ecdysozoa</taxon>
        <taxon>Nematoda</taxon>
        <taxon>Chromadorea</taxon>
        <taxon>Rhabditida</taxon>
        <taxon>Rhabditina</taxon>
        <taxon>Rhabditomorpha</taxon>
        <taxon>Rhabditoidea</taxon>
        <taxon>Rhabditidae</taxon>
        <taxon>Peloderinae</taxon>
        <taxon>Caenorhabditis</taxon>
    </lineage>
</organism>
<accession>A0A8S1GMN8</accession>
<name>A0A8S1GMN8_9PELO</name>
<keyword evidence="1" id="KW-0175">Coiled coil</keyword>
<proteinExistence type="predicted"/>
<reference evidence="3" key="1">
    <citation type="submission" date="2020-10" db="EMBL/GenBank/DDBJ databases">
        <authorList>
            <person name="Kikuchi T."/>
        </authorList>
    </citation>
    <scope>NUCLEOTIDE SEQUENCE</scope>
    <source>
        <strain evidence="3">NKZ352</strain>
    </source>
</reference>
<gene>
    <name evidence="3" type="ORF">CAUJ_LOCUS255</name>
</gene>